<feature type="non-terminal residue" evidence="2">
    <location>
        <position position="35"/>
    </location>
</feature>
<accession>Q4TGE6</accession>
<dbReference type="InterPro" id="IPR001932">
    <property type="entry name" value="PPM-type_phosphatase-like_dom"/>
</dbReference>
<dbReference type="AlphaFoldDB" id="Q4TGE6"/>
<evidence type="ECO:0000313" key="2">
    <source>
        <dbReference type="EMBL" id="CAF88036.1"/>
    </source>
</evidence>
<sequence>MANEQLCDFVRSRLEVTDDLERVSNEIVDTCLYKV</sequence>
<dbReference type="Pfam" id="PF00481">
    <property type="entry name" value="PP2C"/>
    <property type="match status" value="1"/>
</dbReference>
<organism evidence="2">
    <name type="scientific">Tetraodon nigroviridis</name>
    <name type="common">Spotted green pufferfish</name>
    <name type="synonym">Chelonodon nigroviridis</name>
    <dbReference type="NCBI Taxonomy" id="99883"/>
    <lineage>
        <taxon>Eukaryota</taxon>
        <taxon>Metazoa</taxon>
        <taxon>Chordata</taxon>
        <taxon>Craniata</taxon>
        <taxon>Vertebrata</taxon>
        <taxon>Euteleostomi</taxon>
        <taxon>Actinopterygii</taxon>
        <taxon>Neopterygii</taxon>
        <taxon>Teleostei</taxon>
        <taxon>Neoteleostei</taxon>
        <taxon>Acanthomorphata</taxon>
        <taxon>Eupercaria</taxon>
        <taxon>Tetraodontiformes</taxon>
        <taxon>Tetradontoidea</taxon>
        <taxon>Tetraodontidae</taxon>
        <taxon>Tetraodon</taxon>
    </lineage>
</organism>
<gene>
    <name evidence="2" type="ORF">GSTENG00001142001</name>
</gene>
<proteinExistence type="predicted"/>
<evidence type="ECO:0000259" key="1">
    <source>
        <dbReference type="Pfam" id="PF00481"/>
    </source>
</evidence>
<reference evidence="2" key="2">
    <citation type="submission" date="2004-02" db="EMBL/GenBank/DDBJ databases">
        <authorList>
            <consortium name="Genoscope"/>
            <consortium name="Whitehead Institute Centre for Genome Research"/>
        </authorList>
    </citation>
    <scope>NUCLEOTIDE SEQUENCE</scope>
</reference>
<feature type="domain" description="PPM-type phosphatase" evidence="1">
    <location>
        <begin position="1"/>
        <end position="33"/>
    </location>
</feature>
<comment type="caution">
    <text evidence="2">The sequence shown here is derived from an EMBL/GenBank/DDBJ whole genome shotgun (WGS) entry which is preliminary data.</text>
</comment>
<dbReference type="EMBL" id="CAAE01003748">
    <property type="protein sequence ID" value="CAF88036.1"/>
    <property type="molecule type" value="Genomic_DNA"/>
</dbReference>
<dbReference type="KEGG" id="tng:GSTEN00001142G001"/>
<reference evidence="2" key="1">
    <citation type="journal article" date="2004" name="Nature">
        <title>Genome duplication in the teleost fish Tetraodon nigroviridis reveals the early vertebrate proto-karyotype.</title>
        <authorList>
            <person name="Jaillon O."/>
            <person name="Aury J.-M."/>
            <person name="Brunet F."/>
            <person name="Petit J.-L."/>
            <person name="Stange-Thomann N."/>
            <person name="Mauceli E."/>
            <person name="Bouneau L."/>
            <person name="Fischer C."/>
            <person name="Ozouf-Costaz C."/>
            <person name="Bernot A."/>
            <person name="Nicaud S."/>
            <person name="Jaffe D."/>
            <person name="Fisher S."/>
            <person name="Lutfalla G."/>
            <person name="Dossat C."/>
            <person name="Segurens B."/>
            <person name="Dasilva C."/>
            <person name="Salanoubat M."/>
            <person name="Levy M."/>
            <person name="Boudet N."/>
            <person name="Castellano S."/>
            <person name="Anthouard V."/>
            <person name="Jubin C."/>
            <person name="Castelli V."/>
            <person name="Katinka M."/>
            <person name="Vacherie B."/>
            <person name="Biemont C."/>
            <person name="Skalli Z."/>
            <person name="Cattolico L."/>
            <person name="Poulain J."/>
            <person name="De Berardinis V."/>
            <person name="Cruaud C."/>
            <person name="Duprat S."/>
            <person name="Brottier P."/>
            <person name="Coutanceau J.-P."/>
            <person name="Gouzy J."/>
            <person name="Parra G."/>
            <person name="Lardier G."/>
            <person name="Chapple C."/>
            <person name="McKernan K.J."/>
            <person name="McEwan P."/>
            <person name="Bosak S."/>
            <person name="Kellis M."/>
            <person name="Volff J.-N."/>
            <person name="Guigo R."/>
            <person name="Zody M.C."/>
            <person name="Mesirov J."/>
            <person name="Lindblad-Toh K."/>
            <person name="Birren B."/>
            <person name="Nusbaum C."/>
            <person name="Kahn D."/>
            <person name="Robinson-Rechavi M."/>
            <person name="Laudet V."/>
            <person name="Schachter V."/>
            <person name="Quetier F."/>
            <person name="Saurin W."/>
            <person name="Scarpelli C."/>
            <person name="Wincker P."/>
            <person name="Lander E.S."/>
            <person name="Weissenbach J."/>
            <person name="Roest Crollius H."/>
        </authorList>
    </citation>
    <scope>NUCLEOTIDE SEQUENCE [LARGE SCALE GENOMIC DNA]</scope>
</reference>
<dbReference type="OrthoDB" id="10264738at2759"/>
<name>Q4TGE6_TETNG</name>
<protein>
    <submittedName>
        <fullName evidence="2">(spotted green pufferfish) hypothetical protein</fullName>
    </submittedName>
</protein>